<feature type="repeat" description="NHL" evidence="6">
    <location>
        <begin position="215"/>
        <end position="258"/>
    </location>
</feature>
<accession>A0AA36ASA6</accession>
<dbReference type="InterPro" id="IPR001841">
    <property type="entry name" value="Znf_RING"/>
</dbReference>
<dbReference type="SMART" id="SM00184">
    <property type="entry name" value="RING"/>
    <property type="match status" value="1"/>
</dbReference>
<sequence>MSSDLEQKIAADITCSICLEIFTRPLTLVPCLHSYCKHCLELYVKNFADNNGCFPCPECRIRITLPSEGIEGLTHNHTLQSILDNWFSHNKEKAVEIVQQVPEAKVNINDVDLSSYTVVDMDEKSQLEKNEHSLIQQQHFNTDTNKTSQSSNEPTQLPNLPNLHVYKASLPPLPCIPSAPFPQYNLYPNIRDYDGNDLNSQTYIPQKDFCTEGLLLKFGQYSRHVNEFQKPYGITINRAGHICVSDLKGGRILIFSPTGTFLNKLLPSCDIYDIAILPNQNILTSVAKADKAILHSYNMNSHLISQYTGLHYQYARPSGVAVNKHGYAIVTSLENNCVYVFTEEGKLSQKFGWKGSGNDHFDRPYFVTTNDKLQIIVSDCGNNCIKVFSSDGKFKCMYGKKGKDKGMLFKPMGVCTDRNNNIIVADYGNYRVQAFSPKGRSLGFPVYDTFCIGKDVSPVNVAINRHDNIVVLLTGEKFAEVRAFSPKGRSLGFPVYDTFCIGKDVSPVNVAINRHDNIVVLLTGEKFAEVRVYEWNPEV</sequence>
<evidence type="ECO:0000256" key="2">
    <source>
        <dbReference type="ARBA" id="ARBA00022737"/>
    </source>
</evidence>
<gene>
    <name evidence="8" type="ORF">OCTVUL_1B017396</name>
</gene>
<keyword evidence="2" id="KW-0677">Repeat</keyword>
<feature type="repeat" description="NHL" evidence="6">
    <location>
        <begin position="399"/>
        <end position="438"/>
    </location>
</feature>
<dbReference type="InterPro" id="IPR013083">
    <property type="entry name" value="Znf_RING/FYVE/PHD"/>
</dbReference>
<protein>
    <submittedName>
        <fullName evidence="8">Motif-containing 2-like</fullName>
    </submittedName>
</protein>
<dbReference type="PROSITE" id="PS51125">
    <property type="entry name" value="NHL"/>
    <property type="match status" value="3"/>
</dbReference>
<dbReference type="PANTHER" id="PTHR24104">
    <property type="entry name" value="E3 UBIQUITIN-PROTEIN LIGASE NHLRC1-RELATED"/>
    <property type="match status" value="1"/>
</dbReference>
<dbReference type="InterPro" id="IPR027370">
    <property type="entry name" value="Znf-RING_euk"/>
</dbReference>
<dbReference type="CDD" id="cd05819">
    <property type="entry name" value="NHL"/>
    <property type="match status" value="1"/>
</dbReference>
<dbReference type="PROSITE" id="PS00518">
    <property type="entry name" value="ZF_RING_1"/>
    <property type="match status" value="1"/>
</dbReference>
<dbReference type="Gene3D" id="3.30.40.10">
    <property type="entry name" value="Zinc/RING finger domain, C3HC4 (zinc finger)"/>
    <property type="match status" value="1"/>
</dbReference>
<keyword evidence="4" id="KW-0862">Zinc</keyword>
<evidence type="ECO:0000256" key="4">
    <source>
        <dbReference type="ARBA" id="ARBA00022833"/>
    </source>
</evidence>
<dbReference type="PROSITE" id="PS50089">
    <property type="entry name" value="ZF_RING_2"/>
    <property type="match status" value="1"/>
</dbReference>
<keyword evidence="3 5" id="KW-0863">Zinc-finger</keyword>
<dbReference type="InterPro" id="IPR050952">
    <property type="entry name" value="TRIM-NHL_E3_ligases"/>
</dbReference>
<evidence type="ECO:0000256" key="6">
    <source>
        <dbReference type="PROSITE-ProRule" id="PRU00504"/>
    </source>
</evidence>
<dbReference type="Pfam" id="PF01436">
    <property type="entry name" value="NHL"/>
    <property type="match status" value="2"/>
</dbReference>
<dbReference type="PANTHER" id="PTHR24104:SF57">
    <property type="entry name" value="BEE-MILK PROTEIN"/>
    <property type="match status" value="1"/>
</dbReference>
<reference evidence="8" key="1">
    <citation type="submission" date="2023-08" db="EMBL/GenBank/DDBJ databases">
        <authorList>
            <person name="Alioto T."/>
            <person name="Alioto T."/>
            <person name="Gomez Garrido J."/>
        </authorList>
    </citation>
    <scope>NUCLEOTIDE SEQUENCE</scope>
</reference>
<dbReference type="InterPro" id="IPR017907">
    <property type="entry name" value="Znf_RING_CS"/>
</dbReference>
<dbReference type="SUPFAM" id="SSF63829">
    <property type="entry name" value="Calcium-dependent phosphotriesterase"/>
    <property type="match status" value="1"/>
</dbReference>
<keyword evidence="1" id="KW-0479">Metal-binding</keyword>
<feature type="repeat" description="NHL" evidence="6">
    <location>
        <begin position="348"/>
        <end position="391"/>
    </location>
</feature>
<feature type="domain" description="RING-type" evidence="7">
    <location>
        <begin position="15"/>
        <end position="60"/>
    </location>
</feature>
<evidence type="ECO:0000313" key="8">
    <source>
        <dbReference type="EMBL" id="CAI9721381.1"/>
    </source>
</evidence>
<dbReference type="EMBL" id="OX597817">
    <property type="protein sequence ID" value="CAI9721381.1"/>
    <property type="molecule type" value="Genomic_DNA"/>
</dbReference>
<dbReference type="GO" id="GO:0000209">
    <property type="term" value="P:protein polyubiquitination"/>
    <property type="evidence" value="ECO:0007669"/>
    <property type="project" value="TreeGrafter"/>
</dbReference>
<dbReference type="AlphaFoldDB" id="A0AA36ASA6"/>
<evidence type="ECO:0000313" key="9">
    <source>
        <dbReference type="Proteomes" id="UP001162480"/>
    </source>
</evidence>
<dbReference type="InterPro" id="IPR011042">
    <property type="entry name" value="6-blade_b-propeller_TolB-like"/>
</dbReference>
<evidence type="ECO:0000259" key="7">
    <source>
        <dbReference type="PROSITE" id="PS50089"/>
    </source>
</evidence>
<dbReference type="GO" id="GO:0061630">
    <property type="term" value="F:ubiquitin protein ligase activity"/>
    <property type="evidence" value="ECO:0007669"/>
    <property type="project" value="TreeGrafter"/>
</dbReference>
<dbReference type="InterPro" id="IPR001258">
    <property type="entry name" value="NHL_repeat"/>
</dbReference>
<dbReference type="Proteomes" id="UP001162480">
    <property type="component" value="Chromosome 4"/>
</dbReference>
<dbReference type="Gene3D" id="2.120.10.30">
    <property type="entry name" value="TolB, C-terminal domain"/>
    <property type="match status" value="2"/>
</dbReference>
<evidence type="ECO:0000256" key="3">
    <source>
        <dbReference type="ARBA" id="ARBA00022771"/>
    </source>
</evidence>
<name>A0AA36ASA6_OCTVU</name>
<dbReference type="GO" id="GO:0008270">
    <property type="term" value="F:zinc ion binding"/>
    <property type="evidence" value="ECO:0007669"/>
    <property type="project" value="UniProtKB-KW"/>
</dbReference>
<keyword evidence="9" id="KW-1185">Reference proteome</keyword>
<organism evidence="8 9">
    <name type="scientific">Octopus vulgaris</name>
    <name type="common">Common octopus</name>
    <dbReference type="NCBI Taxonomy" id="6645"/>
    <lineage>
        <taxon>Eukaryota</taxon>
        <taxon>Metazoa</taxon>
        <taxon>Spiralia</taxon>
        <taxon>Lophotrochozoa</taxon>
        <taxon>Mollusca</taxon>
        <taxon>Cephalopoda</taxon>
        <taxon>Coleoidea</taxon>
        <taxon>Octopodiformes</taxon>
        <taxon>Octopoda</taxon>
        <taxon>Incirrata</taxon>
        <taxon>Octopodidae</taxon>
        <taxon>Octopus</taxon>
    </lineage>
</organism>
<dbReference type="Pfam" id="PF13445">
    <property type="entry name" value="zf-RING_UBOX"/>
    <property type="match status" value="1"/>
</dbReference>
<evidence type="ECO:0000256" key="5">
    <source>
        <dbReference type="PROSITE-ProRule" id="PRU00175"/>
    </source>
</evidence>
<dbReference type="SUPFAM" id="SSF57850">
    <property type="entry name" value="RING/U-box"/>
    <property type="match status" value="1"/>
</dbReference>
<evidence type="ECO:0000256" key="1">
    <source>
        <dbReference type="ARBA" id="ARBA00022723"/>
    </source>
</evidence>
<dbReference type="GO" id="GO:0043161">
    <property type="term" value="P:proteasome-mediated ubiquitin-dependent protein catabolic process"/>
    <property type="evidence" value="ECO:0007669"/>
    <property type="project" value="TreeGrafter"/>
</dbReference>
<proteinExistence type="predicted"/>